<dbReference type="InterPro" id="IPR033479">
    <property type="entry name" value="dCache_1"/>
</dbReference>
<organism evidence="8 9">
    <name type="scientific">Calidifontibacillus erzurumensis</name>
    <dbReference type="NCBI Taxonomy" id="2741433"/>
    <lineage>
        <taxon>Bacteria</taxon>
        <taxon>Bacillati</taxon>
        <taxon>Bacillota</taxon>
        <taxon>Bacilli</taxon>
        <taxon>Bacillales</taxon>
        <taxon>Bacillaceae</taxon>
        <taxon>Calidifontibacillus/Schinkia group</taxon>
        <taxon>Calidifontibacillus</taxon>
    </lineage>
</organism>
<dbReference type="EMBL" id="JABTTE010000017">
    <property type="protein sequence ID" value="NSL52502.1"/>
    <property type="molecule type" value="Genomic_DNA"/>
</dbReference>
<dbReference type="InterPro" id="IPR029151">
    <property type="entry name" value="Sensor-like_sf"/>
</dbReference>
<reference evidence="8" key="1">
    <citation type="submission" date="2020-06" db="EMBL/GenBank/DDBJ databases">
        <title>A novel thermopfilic bacterium from Erzurum, Turkey.</title>
        <authorList>
            <person name="Adiguzel A."/>
            <person name="Ay H."/>
            <person name="Baltaci M.O."/>
        </authorList>
    </citation>
    <scope>NUCLEOTIDE SEQUENCE</scope>
    <source>
        <strain evidence="8">P2</strain>
    </source>
</reference>
<keyword evidence="4 6" id="KW-1133">Transmembrane helix</keyword>
<evidence type="ECO:0000313" key="8">
    <source>
        <dbReference type="EMBL" id="NSL52502.1"/>
    </source>
</evidence>
<dbReference type="PANTHER" id="PTHR45138">
    <property type="entry name" value="REGULATORY COMPONENTS OF SENSORY TRANSDUCTION SYSTEM"/>
    <property type="match status" value="1"/>
</dbReference>
<accession>A0A8J8GF28</accession>
<evidence type="ECO:0000256" key="6">
    <source>
        <dbReference type="SAM" id="Phobius"/>
    </source>
</evidence>
<dbReference type="AlphaFoldDB" id="A0A8J8GF28"/>
<keyword evidence="2" id="KW-1003">Cell membrane</keyword>
<dbReference type="SMART" id="SM00267">
    <property type="entry name" value="GGDEF"/>
    <property type="match status" value="1"/>
</dbReference>
<dbReference type="GO" id="GO:0005886">
    <property type="term" value="C:plasma membrane"/>
    <property type="evidence" value="ECO:0007669"/>
    <property type="project" value="UniProtKB-SubCell"/>
</dbReference>
<dbReference type="GO" id="GO:0043709">
    <property type="term" value="P:cell adhesion involved in single-species biofilm formation"/>
    <property type="evidence" value="ECO:0007669"/>
    <property type="project" value="TreeGrafter"/>
</dbReference>
<comment type="subcellular location">
    <subcellularLocation>
        <location evidence="1">Cell membrane</location>
        <topology evidence="1">Multi-pass membrane protein</topology>
    </subcellularLocation>
</comment>
<evidence type="ECO:0000256" key="4">
    <source>
        <dbReference type="ARBA" id="ARBA00022989"/>
    </source>
</evidence>
<keyword evidence="3 6" id="KW-0812">Transmembrane</keyword>
<dbReference type="CDD" id="cd18773">
    <property type="entry name" value="PDC1_HK_sensor"/>
    <property type="match status" value="1"/>
</dbReference>
<evidence type="ECO:0000256" key="3">
    <source>
        <dbReference type="ARBA" id="ARBA00022692"/>
    </source>
</evidence>
<gene>
    <name evidence="8" type="ORF">HR057_12135</name>
</gene>
<keyword evidence="5 6" id="KW-0472">Membrane</keyword>
<evidence type="ECO:0000256" key="5">
    <source>
        <dbReference type="ARBA" id="ARBA00023136"/>
    </source>
</evidence>
<dbReference type="FunFam" id="3.30.70.270:FF:000001">
    <property type="entry name" value="Diguanylate cyclase domain protein"/>
    <property type="match status" value="1"/>
</dbReference>
<evidence type="ECO:0000259" key="7">
    <source>
        <dbReference type="PROSITE" id="PS50887"/>
    </source>
</evidence>
<dbReference type="SUPFAM" id="SSF103190">
    <property type="entry name" value="Sensory domain-like"/>
    <property type="match status" value="1"/>
</dbReference>
<feature type="domain" description="GGDEF" evidence="7">
    <location>
        <begin position="388"/>
        <end position="518"/>
    </location>
</feature>
<dbReference type="RefSeq" id="WP_173731708.1">
    <property type="nucleotide sequence ID" value="NZ_JABTTE010000017.1"/>
</dbReference>
<dbReference type="NCBIfam" id="TIGR00254">
    <property type="entry name" value="GGDEF"/>
    <property type="match status" value="1"/>
</dbReference>
<dbReference type="SUPFAM" id="SSF55073">
    <property type="entry name" value="Nucleotide cyclase"/>
    <property type="match status" value="1"/>
</dbReference>
<proteinExistence type="predicted"/>
<dbReference type="InterPro" id="IPR000160">
    <property type="entry name" value="GGDEF_dom"/>
</dbReference>
<dbReference type="CDD" id="cd12912">
    <property type="entry name" value="PDC2_MCP_like"/>
    <property type="match status" value="1"/>
</dbReference>
<dbReference type="PANTHER" id="PTHR45138:SF9">
    <property type="entry name" value="DIGUANYLATE CYCLASE DGCM-RELATED"/>
    <property type="match status" value="1"/>
</dbReference>
<evidence type="ECO:0000256" key="1">
    <source>
        <dbReference type="ARBA" id="ARBA00004651"/>
    </source>
</evidence>
<sequence length="521" mass="59357">MYKKGVRLKVALSLLAVFTVFSTTMIHWYLTNQALKNILTENHLENNYRYAKKVALSTNGFLYNMQQNLGTLARIIGKEPISQTKLDEWLAANRGYYNSLYTTDTGGVIQLISPLEIQESPNILKPGMKITDPLMKQALTNKKPFISDPYFAQSGNLEVLVSHPIFDNSGNFIGVVNGTIYLQQDNSLKRILHEHDFLDESSVFVVDRTGRIIYHPNSKRINESIANHPLVQTVLQGKSGAKQTITNQGNKYFAGYAYVEQTGWGVITLTPTSVIDKPLQDLTNKIIFQSLPMLLAVLLIASFFTNHITKPINKLARFSEEAIFPKTNGQSIHRMEIKSYIYEVKQLYQHIQQHFQMLNRQIQQDGLTGLANRRAFDLEIQKYFNHKTPFSLIMLDIDRFKQVNDVHGHLVGDDVLRFLAQIMMNTTREEDLCYRYGGEEFAILLKEKDEKDAYALAERLRTTISQTPSPTGEPITISLGISSYQKDDEAPEMVIKRADAALYQSKNDGRNRTTIYDVDLL</sequence>
<evidence type="ECO:0000313" key="9">
    <source>
        <dbReference type="Proteomes" id="UP000625804"/>
    </source>
</evidence>
<dbReference type="InterPro" id="IPR043128">
    <property type="entry name" value="Rev_trsase/Diguanyl_cyclase"/>
</dbReference>
<dbReference type="GO" id="GO:0052621">
    <property type="term" value="F:diguanylate cyclase activity"/>
    <property type="evidence" value="ECO:0007669"/>
    <property type="project" value="TreeGrafter"/>
</dbReference>
<dbReference type="Proteomes" id="UP000625804">
    <property type="component" value="Unassembled WGS sequence"/>
</dbReference>
<dbReference type="Gene3D" id="6.10.340.10">
    <property type="match status" value="1"/>
</dbReference>
<dbReference type="Gene3D" id="3.30.450.20">
    <property type="entry name" value="PAS domain"/>
    <property type="match status" value="1"/>
</dbReference>
<feature type="transmembrane region" description="Helical" evidence="6">
    <location>
        <begin position="12"/>
        <end position="30"/>
    </location>
</feature>
<protein>
    <submittedName>
        <fullName evidence="8">GGDEF domain-containing protein</fullName>
    </submittedName>
</protein>
<dbReference type="Gene3D" id="3.30.70.270">
    <property type="match status" value="1"/>
</dbReference>
<dbReference type="InterPro" id="IPR029787">
    <property type="entry name" value="Nucleotide_cyclase"/>
</dbReference>
<evidence type="ECO:0000256" key="2">
    <source>
        <dbReference type="ARBA" id="ARBA00022475"/>
    </source>
</evidence>
<dbReference type="Pfam" id="PF02743">
    <property type="entry name" value="dCache_1"/>
    <property type="match status" value="1"/>
</dbReference>
<name>A0A8J8GF28_9BACI</name>
<keyword evidence="9" id="KW-1185">Reference proteome</keyword>
<dbReference type="CDD" id="cd01949">
    <property type="entry name" value="GGDEF"/>
    <property type="match status" value="1"/>
</dbReference>
<comment type="caution">
    <text evidence="8">The sequence shown here is derived from an EMBL/GenBank/DDBJ whole genome shotgun (WGS) entry which is preliminary data.</text>
</comment>
<dbReference type="Pfam" id="PF00990">
    <property type="entry name" value="GGDEF"/>
    <property type="match status" value="1"/>
</dbReference>
<dbReference type="InterPro" id="IPR050469">
    <property type="entry name" value="Diguanylate_Cyclase"/>
</dbReference>
<dbReference type="GO" id="GO:1902201">
    <property type="term" value="P:negative regulation of bacterial-type flagellum-dependent cell motility"/>
    <property type="evidence" value="ECO:0007669"/>
    <property type="project" value="TreeGrafter"/>
</dbReference>
<dbReference type="PROSITE" id="PS50887">
    <property type="entry name" value="GGDEF"/>
    <property type="match status" value="1"/>
</dbReference>